<evidence type="ECO:0000313" key="2">
    <source>
        <dbReference type="Proteomes" id="UP000434036"/>
    </source>
</evidence>
<dbReference type="Proteomes" id="UP000434036">
    <property type="component" value="Unassembled WGS sequence"/>
</dbReference>
<keyword evidence="2" id="KW-1185">Reference proteome</keyword>
<dbReference type="RefSeq" id="WP_160625566.1">
    <property type="nucleotide sequence ID" value="NZ_WUUQ01000004.1"/>
</dbReference>
<accession>A0A6N8U8C2</accession>
<proteinExistence type="predicted"/>
<reference evidence="1 2" key="1">
    <citation type="submission" date="2019-12" db="EMBL/GenBank/DDBJ databases">
        <authorList>
            <person name="Yang R."/>
        </authorList>
    </citation>
    <scope>NUCLEOTIDE SEQUENCE [LARGE SCALE GENOMIC DNA]</scope>
    <source>
        <strain evidence="1 2">DONG20-135</strain>
    </source>
</reference>
<comment type="caution">
    <text evidence="1">The sequence shown here is derived from an EMBL/GenBank/DDBJ whole genome shotgun (WGS) entry which is preliminary data.</text>
</comment>
<protein>
    <submittedName>
        <fullName evidence="1">Uncharacterized protein</fullName>
    </submittedName>
</protein>
<dbReference type="AlphaFoldDB" id="A0A6N8U8C2"/>
<organism evidence="1 2">
    <name type="scientific">Copranaerobaculum intestinale</name>
    <dbReference type="NCBI Taxonomy" id="2692629"/>
    <lineage>
        <taxon>Bacteria</taxon>
        <taxon>Bacillati</taxon>
        <taxon>Bacillota</taxon>
        <taxon>Erysipelotrichia</taxon>
        <taxon>Erysipelotrichales</taxon>
        <taxon>Erysipelotrichaceae</taxon>
        <taxon>Copranaerobaculum</taxon>
    </lineage>
</organism>
<gene>
    <name evidence="1" type="ORF">GSF08_09515</name>
</gene>
<sequence length="152" mass="17416">MHDFDAFVKLVCEDNEVHEETGCCSGCCDSMNYSELYNWPIKLTQIPVDDHHFDDCDLLLAADCTAFAYAQFHERFIKDKVALIFCPHDAMSLHARLKDILSLHTIKTMMLVIMDKECCENAVPFVAKSLKESKRAIPFEIIRINKDGEIVQ</sequence>
<dbReference type="EMBL" id="WUUQ01000004">
    <property type="protein sequence ID" value="MXQ74172.1"/>
    <property type="molecule type" value="Genomic_DNA"/>
</dbReference>
<evidence type="ECO:0000313" key="1">
    <source>
        <dbReference type="EMBL" id="MXQ74172.1"/>
    </source>
</evidence>
<reference evidence="1 2" key="2">
    <citation type="submission" date="2020-01" db="EMBL/GenBank/DDBJ databases">
        <title>Clostridiaceae sp. nov. isolated from the gut of human by culturomics.</title>
        <authorList>
            <person name="Chang Y."/>
        </authorList>
    </citation>
    <scope>NUCLEOTIDE SEQUENCE [LARGE SCALE GENOMIC DNA]</scope>
    <source>
        <strain evidence="1 2">DONG20-135</strain>
    </source>
</reference>
<name>A0A6N8U8C2_9FIRM</name>